<dbReference type="Proteomes" id="UP000314294">
    <property type="component" value="Unassembled WGS sequence"/>
</dbReference>
<proteinExistence type="predicted"/>
<gene>
    <name evidence="1" type="ORF">EYF80_001639</name>
</gene>
<protein>
    <submittedName>
        <fullName evidence="1">Uncharacterized protein</fullName>
    </submittedName>
</protein>
<name>A0A4Z2JEI2_9TELE</name>
<dbReference type="AlphaFoldDB" id="A0A4Z2JEI2"/>
<evidence type="ECO:0000313" key="2">
    <source>
        <dbReference type="Proteomes" id="UP000314294"/>
    </source>
</evidence>
<accession>A0A4Z2JEI2</accession>
<reference evidence="1 2" key="1">
    <citation type="submission" date="2019-03" db="EMBL/GenBank/DDBJ databases">
        <title>First draft genome of Liparis tanakae, snailfish: a comprehensive survey of snailfish specific genes.</title>
        <authorList>
            <person name="Kim W."/>
            <person name="Song I."/>
            <person name="Jeong J.-H."/>
            <person name="Kim D."/>
            <person name="Kim S."/>
            <person name="Ryu S."/>
            <person name="Song J.Y."/>
            <person name="Lee S.K."/>
        </authorList>
    </citation>
    <scope>NUCLEOTIDE SEQUENCE [LARGE SCALE GENOMIC DNA]</scope>
    <source>
        <tissue evidence="1">Muscle</tissue>
    </source>
</reference>
<dbReference type="EMBL" id="SRLO01000007">
    <property type="protein sequence ID" value="TNN88058.1"/>
    <property type="molecule type" value="Genomic_DNA"/>
</dbReference>
<keyword evidence="2" id="KW-1185">Reference proteome</keyword>
<comment type="caution">
    <text evidence="1">The sequence shown here is derived from an EMBL/GenBank/DDBJ whole genome shotgun (WGS) entry which is preliminary data.</text>
</comment>
<evidence type="ECO:0000313" key="1">
    <source>
        <dbReference type="EMBL" id="TNN88058.1"/>
    </source>
</evidence>
<organism evidence="1 2">
    <name type="scientific">Liparis tanakae</name>
    <name type="common">Tanaka's snailfish</name>
    <dbReference type="NCBI Taxonomy" id="230148"/>
    <lineage>
        <taxon>Eukaryota</taxon>
        <taxon>Metazoa</taxon>
        <taxon>Chordata</taxon>
        <taxon>Craniata</taxon>
        <taxon>Vertebrata</taxon>
        <taxon>Euteleostomi</taxon>
        <taxon>Actinopterygii</taxon>
        <taxon>Neopterygii</taxon>
        <taxon>Teleostei</taxon>
        <taxon>Neoteleostei</taxon>
        <taxon>Acanthomorphata</taxon>
        <taxon>Eupercaria</taxon>
        <taxon>Perciformes</taxon>
        <taxon>Cottioidei</taxon>
        <taxon>Cottales</taxon>
        <taxon>Liparidae</taxon>
        <taxon>Liparis</taxon>
    </lineage>
</organism>
<sequence>MSDRKRYLLSFISHLSQSVTFRTDKSTKPSGPGSVMSAWGPQISPPCMDPAEWLLLALLLPRFRGRVLVLSTVVPPVRICLTDGLWPCFSWSECPWECMCPPWEWTRPAGAIMWGCPWGMVLIVP</sequence>